<dbReference type="Gene3D" id="2.130.10.130">
    <property type="entry name" value="Integrin alpha, N-terminal"/>
    <property type="match status" value="4"/>
</dbReference>
<dbReference type="InterPro" id="IPR027039">
    <property type="entry name" value="Crtac1"/>
</dbReference>
<dbReference type="STRING" id="478744.SAMN05444359_10581"/>
<protein>
    <submittedName>
        <fullName evidence="4">Repeat domain-containing protein</fullName>
    </submittedName>
</protein>
<dbReference type="InterPro" id="IPR011519">
    <property type="entry name" value="UnbV_ASPIC"/>
</dbReference>
<dbReference type="Pfam" id="PF13517">
    <property type="entry name" value="FG-GAP_3"/>
    <property type="match status" value="5"/>
</dbReference>
<evidence type="ECO:0000256" key="2">
    <source>
        <dbReference type="SAM" id="SignalP"/>
    </source>
</evidence>
<organism evidence="4 5">
    <name type="scientific">Neolewinella agarilytica</name>
    <dbReference type="NCBI Taxonomy" id="478744"/>
    <lineage>
        <taxon>Bacteria</taxon>
        <taxon>Pseudomonadati</taxon>
        <taxon>Bacteroidota</taxon>
        <taxon>Saprospiria</taxon>
        <taxon>Saprospirales</taxon>
        <taxon>Lewinellaceae</taxon>
        <taxon>Neolewinella</taxon>
    </lineage>
</organism>
<keyword evidence="5" id="KW-1185">Reference proteome</keyword>
<evidence type="ECO:0000259" key="3">
    <source>
        <dbReference type="Pfam" id="PF07593"/>
    </source>
</evidence>
<gene>
    <name evidence="4" type="ORF">SAMN05444359_10581</name>
</gene>
<dbReference type="InterPro" id="IPR028994">
    <property type="entry name" value="Integrin_alpha_N"/>
</dbReference>
<dbReference type="PANTHER" id="PTHR16026:SF0">
    <property type="entry name" value="CARTILAGE ACIDIC PROTEIN 1"/>
    <property type="match status" value="1"/>
</dbReference>
<feature type="signal peptide" evidence="2">
    <location>
        <begin position="1"/>
        <end position="21"/>
    </location>
</feature>
<evidence type="ECO:0000313" key="4">
    <source>
        <dbReference type="EMBL" id="SEQ06572.1"/>
    </source>
</evidence>
<dbReference type="SUPFAM" id="SSF69318">
    <property type="entry name" value="Integrin alpha N-terminal domain"/>
    <property type="match status" value="3"/>
</dbReference>
<reference evidence="5" key="1">
    <citation type="submission" date="2016-10" db="EMBL/GenBank/DDBJ databases">
        <authorList>
            <person name="Varghese N."/>
            <person name="Submissions S."/>
        </authorList>
    </citation>
    <scope>NUCLEOTIDE SEQUENCE [LARGE SCALE GENOMIC DNA]</scope>
    <source>
        <strain evidence="5">DSM 24740</strain>
    </source>
</reference>
<evidence type="ECO:0000313" key="5">
    <source>
        <dbReference type="Proteomes" id="UP000199021"/>
    </source>
</evidence>
<evidence type="ECO:0000256" key="1">
    <source>
        <dbReference type="ARBA" id="ARBA00022729"/>
    </source>
</evidence>
<accession>A0A1H9CZA0</accession>
<feature type="domain" description="ASPIC/UnbV" evidence="3">
    <location>
        <begin position="531"/>
        <end position="598"/>
    </location>
</feature>
<sequence>MLRIPFLLILCISLIAPSCQADKHQETPEVISSTGKFQKLSASETGLDFSNHVEENFTNFFARFQYVYNGGGVAIGDVDGDGLSDVYFTANENHNRLYKNIGDLKFEDITQEAGVAAAEGWKNGTVMADVNGDGHLDIYVCRGGSKDNSPENKRRNLLYINNGKGQFEEMAKEFGLDDAGYSLQAVFFDMDNDNDLDVYITNRPATFFIPHTEVLKAKAIQNPDFSDQLYRNDGAKFTRITEAAGITRNFGYGLGLLTTDVNNDGYADILVSNDYLENDYLYENQGDGTFVESIEKYTNHTSFYGMGIDAADLNNDGLEDILQLDMSPEDYVRSKTTMASMNVDLYRQIMSSGFHDQYMHNSLQLNRGNGFFSEIGQLAGVAKSDWSWAVLAADFDNDANKEIFITNGYRRDVADKDGNIRFQNYLRSDERAKRTDEENARVVIDMFKSVPLQNYIYDDEGELHYQNAASAWGLTEKSFSNGAAYGDLDNDGDLDLVVNNLEAEAFLYRNDTEPQNYLRIRLNGPQGNKYGIGAKITLIQAEGQQFQEMKTVRGYLSSVEPKAHFGLGNKGKVASLRVQWPDGKAMELRQPDINQEITINYADAKLLAEERKEQSPLLRETTTKRFRPVFNHQENDFDDYASQVLLPHGHSKSGPAIAVGDVNGDGLSDFFIGGAKRIAGSLFIQQADGTFSPGNNEFSETDAGFEDAATLLFDADGDGDNDLYVVSGGSEFPEGSSKFQDRLYINDGVGKFSPSGSLPSIRSSGACVIPFDVDADGDLDLFVGGRVVPTRYPASPESYLLLNEGGSFKDVTQSMAPDLSSIGMVTSACWNDLDEDGTAELIIVGEWMPVTVFEKKGDKYENTTADYGLDKSQGWWNKVVATDMDGDGDEDLVLGNLGLNYKFQASPEKPFYVFASDFDQNGSNDIFLAKENGDELVPIRGRECSSQQVPDIAKKFPTYNAFADAGLEDIIDLDKPDAIRYEAREFRSGWLEKQAGELTFHPLPLAAQFSVVNSIVAADLNKDGRQDLITAGNKFEVEIETTRADAGIGTVFLGNGEETSLRTLNQMESGLFLPENVKGLYPISLGKAGSNGLLVATNEGSLRLLEW</sequence>
<dbReference type="Pfam" id="PF07593">
    <property type="entry name" value="UnbV_ASPIC"/>
    <property type="match status" value="1"/>
</dbReference>
<dbReference type="InParanoid" id="A0A1H9CZA0"/>
<keyword evidence="1 2" id="KW-0732">Signal</keyword>
<dbReference type="AlphaFoldDB" id="A0A1H9CZA0"/>
<dbReference type="PANTHER" id="PTHR16026">
    <property type="entry name" value="CARTILAGE ACIDIC PROTEIN 1"/>
    <property type="match status" value="1"/>
</dbReference>
<dbReference type="OrthoDB" id="9816120at2"/>
<name>A0A1H9CZA0_9BACT</name>
<proteinExistence type="predicted"/>
<dbReference type="InterPro" id="IPR013517">
    <property type="entry name" value="FG-GAP"/>
</dbReference>
<feature type="chain" id="PRO_5011468943" evidence="2">
    <location>
        <begin position="22"/>
        <end position="1107"/>
    </location>
</feature>
<dbReference type="EMBL" id="FOFB01000005">
    <property type="protein sequence ID" value="SEQ06572.1"/>
    <property type="molecule type" value="Genomic_DNA"/>
</dbReference>
<dbReference type="Proteomes" id="UP000199021">
    <property type="component" value="Unassembled WGS sequence"/>
</dbReference>